<evidence type="ECO:0000313" key="8">
    <source>
        <dbReference type="Proteomes" id="UP001326613"/>
    </source>
</evidence>
<accession>A0ABZ0UT76</accession>
<dbReference type="InterPro" id="IPR046357">
    <property type="entry name" value="PPIase_dom_sf"/>
</dbReference>
<dbReference type="InterPro" id="IPR001179">
    <property type="entry name" value="PPIase_FKBP_dom"/>
</dbReference>
<dbReference type="EMBL" id="CP112932">
    <property type="protein sequence ID" value="WPY00811.1"/>
    <property type="molecule type" value="Genomic_DNA"/>
</dbReference>
<dbReference type="SUPFAM" id="SSF54534">
    <property type="entry name" value="FKBP-like"/>
    <property type="match status" value="1"/>
</dbReference>
<evidence type="ECO:0000256" key="3">
    <source>
        <dbReference type="ARBA" id="ARBA00023110"/>
    </source>
</evidence>
<organism evidence="7 8">
    <name type="scientific">Candidatus Trichorickettsia mobilis</name>
    <dbReference type="NCBI Taxonomy" id="1346319"/>
    <lineage>
        <taxon>Bacteria</taxon>
        <taxon>Pseudomonadati</taxon>
        <taxon>Pseudomonadota</taxon>
        <taxon>Alphaproteobacteria</taxon>
        <taxon>Rickettsiales</taxon>
        <taxon>Rickettsiaceae</taxon>
        <taxon>Rickettsieae</taxon>
        <taxon>Candidatus Trichorickettsia</taxon>
    </lineage>
</organism>
<dbReference type="Pfam" id="PF00254">
    <property type="entry name" value="FKBP_C"/>
    <property type="match status" value="1"/>
</dbReference>
<proteinExistence type="predicted"/>
<name>A0ABZ0UT76_9RICK</name>
<feature type="domain" description="PPIase FKBP-type" evidence="6">
    <location>
        <begin position="120"/>
        <end position="204"/>
    </location>
</feature>
<dbReference type="GO" id="GO:0016853">
    <property type="term" value="F:isomerase activity"/>
    <property type="evidence" value="ECO:0007669"/>
    <property type="project" value="UniProtKB-KW"/>
</dbReference>
<dbReference type="PROSITE" id="PS50059">
    <property type="entry name" value="FKBP_PPIASE"/>
    <property type="match status" value="1"/>
</dbReference>
<reference evidence="7 8" key="1">
    <citation type="submission" date="2022-10" db="EMBL/GenBank/DDBJ databases">
        <title>Host association and intracellularity evolved multiple times independently in the Rickettsiales.</title>
        <authorList>
            <person name="Castelli M."/>
            <person name="Nardi T."/>
            <person name="Gammuto L."/>
            <person name="Bellinzona G."/>
            <person name="Sabaneyeva E."/>
            <person name="Potekhin A."/>
            <person name="Serra V."/>
            <person name="Petroni G."/>
            <person name="Sassera D."/>
        </authorList>
    </citation>
    <scope>NUCLEOTIDE SEQUENCE [LARGE SCALE GENOMIC DNA]</scope>
    <source>
        <strain evidence="7 8">Kr 154-4</strain>
    </source>
</reference>
<gene>
    <name evidence="7" type="ORF">Trichorick_00699</name>
</gene>
<dbReference type="RefSeq" id="WP_323737643.1">
    <property type="nucleotide sequence ID" value="NZ_CP112932.1"/>
</dbReference>
<feature type="compositionally biased region" description="Low complexity" evidence="5">
    <location>
        <begin position="34"/>
        <end position="47"/>
    </location>
</feature>
<keyword evidence="8" id="KW-1185">Reference proteome</keyword>
<evidence type="ECO:0000256" key="4">
    <source>
        <dbReference type="PROSITE-ProRule" id="PRU00277"/>
    </source>
</evidence>
<feature type="region of interest" description="Disordered" evidence="5">
    <location>
        <begin position="24"/>
        <end position="47"/>
    </location>
</feature>
<keyword evidence="4 7" id="KW-0413">Isomerase</keyword>
<comment type="catalytic activity">
    <reaction evidence="1 4">
        <text>[protein]-peptidylproline (omega=180) = [protein]-peptidylproline (omega=0)</text>
        <dbReference type="Rhea" id="RHEA:16237"/>
        <dbReference type="Rhea" id="RHEA-COMP:10747"/>
        <dbReference type="Rhea" id="RHEA-COMP:10748"/>
        <dbReference type="ChEBI" id="CHEBI:83833"/>
        <dbReference type="ChEBI" id="CHEBI:83834"/>
        <dbReference type="EC" id="5.2.1.8"/>
    </reaction>
</comment>
<dbReference type="Gene3D" id="3.10.50.40">
    <property type="match status" value="1"/>
</dbReference>
<protein>
    <recommendedName>
        <fullName evidence="2 4">peptidylprolyl isomerase</fullName>
        <ecNumber evidence="2 4">5.2.1.8</ecNumber>
    </recommendedName>
</protein>
<evidence type="ECO:0000259" key="6">
    <source>
        <dbReference type="PROSITE" id="PS50059"/>
    </source>
</evidence>
<evidence type="ECO:0000313" key="7">
    <source>
        <dbReference type="EMBL" id="WPY00811.1"/>
    </source>
</evidence>
<sequence length="325" mass="36012">MQKFLSLVITAAVLYMIFQMKTDNKSGSQDTEKAQQQSTTASTTENQNLTGNFLEKTVSNVLINVLKTEEGKLFFENILQPVNKPIAGIEGFKVNNADLIKSMFKINDFGEGTIGPASCGHVVTVSYQILDLSNNMVDQQTKTFTLGSQPVIAGLDNVIVGMMVGQTRHAIIPAKYAYQADRYKNLGIDQDATYKINVALKEILPHNFAKIGEVKIFDDEIAYRVPLICGDRAIFNAKITKLANGKVIYDTVAKSQKIQMRIGDINYPMIFSHALYGKIPIGTRTVIAKGRNYKALGAGVSVLFPKEQLPTDEYFMLELSDFETE</sequence>
<dbReference type="EC" id="5.2.1.8" evidence="2 4"/>
<evidence type="ECO:0000256" key="5">
    <source>
        <dbReference type="SAM" id="MobiDB-lite"/>
    </source>
</evidence>
<keyword evidence="3 4" id="KW-0697">Rotamase</keyword>
<evidence type="ECO:0000256" key="1">
    <source>
        <dbReference type="ARBA" id="ARBA00000971"/>
    </source>
</evidence>
<dbReference type="Proteomes" id="UP001326613">
    <property type="component" value="Chromosome"/>
</dbReference>
<evidence type="ECO:0000256" key="2">
    <source>
        <dbReference type="ARBA" id="ARBA00013194"/>
    </source>
</evidence>